<evidence type="ECO:0000256" key="12">
    <source>
        <dbReference type="ARBA" id="ARBA00049512"/>
    </source>
</evidence>
<sequence length="246" mass="27442">MSRIFCDYPLNYSLGFQDPASNWMYAIVDLHDRIIFFLLILLVLVSWFLVSSLTNKDHLTYLAHGNVIELVWTITPAGILWAIGLPSLNLLYLMDTFILEVLDAEITVKAIGSQWYWSYEYTDYVESNGSTIAFDSFMIDEASLEMGDQRQLTVDNALVLPVNTSIRILVSSNDVIHSFAIPSLALKADCLPGRLNSLGLIINRPGVFYGQCSELCGANHGFMPISLKAVTIPSYINFLEATAEAL</sequence>
<evidence type="ECO:0000259" key="15">
    <source>
        <dbReference type="PROSITE" id="PS50857"/>
    </source>
</evidence>
<dbReference type="InterPro" id="IPR036257">
    <property type="entry name" value="Cyt_c_oxidase_su2_TM_sf"/>
</dbReference>
<dbReference type="PROSITE" id="PS50857">
    <property type="entry name" value="COX2_CUA"/>
    <property type="match status" value="1"/>
</dbReference>
<dbReference type="InterPro" id="IPR001505">
    <property type="entry name" value="Copper_CuA"/>
</dbReference>
<keyword evidence="3 13" id="KW-0813">Transport</keyword>
<dbReference type="InterPro" id="IPR008972">
    <property type="entry name" value="Cupredoxin"/>
</dbReference>
<comment type="catalytic activity">
    <reaction evidence="12">
        <text>4 Fe(II)-[cytochrome c] + O2 + 8 H(+)(in) = 4 Fe(III)-[cytochrome c] + 2 H2O + 4 H(+)(out)</text>
        <dbReference type="Rhea" id="RHEA:11436"/>
        <dbReference type="Rhea" id="RHEA-COMP:10350"/>
        <dbReference type="Rhea" id="RHEA-COMP:14399"/>
        <dbReference type="ChEBI" id="CHEBI:15377"/>
        <dbReference type="ChEBI" id="CHEBI:15378"/>
        <dbReference type="ChEBI" id="CHEBI:15379"/>
        <dbReference type="ChEBI" id="CHEBI:29033"/>
        <dbReference type="ChEBI" id="CHEBI:29034"/>
        <dbReference type="EC" id="7.1.1.9"/>
    </reaction>
    <physiologicalReaction direction="left-to-right" evidence="12">
        <dbReference type="Rhea" id="RHEA:11437"/>
    </physiologicalReaction>
</comment>
<dbReference type="EMBL" id="MCGO01000213">
    <property type="protein sequence ID" value="ORY21213.1"/>
    <property type="molecule type" value="Genomic_DNA"/>
</dbReference>
<keyword evidence="13" id="KW-0999">Mitochondrion inner membrane</keyword>
<proteinExistence type="inferred from homology"/>
<evidence type="ECO:0000256" key="1">
    <source>
        <dbReference type="ARBA" id="ARBA00004141"/>
    </source>
</evidence>
<dbReference type="FunFam" id="2.60.40.420:FF:000001">
    <property type="entry name" value="Cytochrome c oxidase subunit 2"/>
    <property type="match status" value="1"/>
</dbReference>
<dbReference type="SUPFAM" id="SSF49503">
    <property type="entry name" value="Cupredoxins"/>
    <property type="match status" value="1"/>
</dbReference>
<dbReference type="OrthoDB" id="539285at2759"/>
<feature type="domain" description="Cytochrome oxidase subunit II transmembrane region profile" evidence="16">
    <location>
        <begin position="8"/>
        <end position="98"/>
    </location>
</feature>
<dbReference type="Gene3D" id="1.10.287.90">
    <property type="match status" value="1"/>
</dbReference>
<dbReference type="GO" id="GO:0004129">
    <property type="term" value="F:cytochrome-c oxidase activity"/>
    <property type="evidence" value="ECO:0007669"/>
    <property type="project" value="UniProtKB-EC"/>
</dbReference>
<comment type="cofactor">
    <cofactor evidence="13">
        <name>Cu cation</name>
        <dbReference type="ChEBI" id="CHEBI:23378"/>
    </cofactor>
    <text evidence="13">Binds a copper A center.</text>
</comment>
<dbReference type="Pfam" id="PF02790">
    <property type="entry name" value="COX2_TM"/>
    <property type="match status" value="1"/>
</dbReference>
<reference evidence="17 18" key="1">
    <citation type="submission" date="2016-07" db="EMBL/GenBank/DDBJ databases">
        <title>Pervasive Adenine N6-methylation of Active Genes in Fungi.</title>
        <authorList>
            <consortium name="DOE Joint Genome Institute"/>
            <person name="Mondo S.J."/>
            <person name="Dannebaum R.O."/>
            <person name="Kuo R.C."/>
            <person name="Labutti K."/>
            <person name="Haridas S."/>
            <person name="Kuo A."/>
            <person name="Salamov A."/>
            <person name="Ahrendt S.R."/>
            <person name="Lipzen A."/>
            <person name="Sullivan W."/>
            <person name="Andreopoulos W.B."/>
            <person name="Clum A."/>
            <person name="Lindquist E."/>
            <person name="Daum C."/>
            <person name="Ramamoorthy G.K."/>
            <person name="Gryganskyi A."/>
            <person name="Culley D."/>
            <person name="Magnuson J.K."/>
            <person name="James T.Y."/>
            <person name="O'Malley M.A."/>
            <person name="Stajich J.E."/>
            <person name="Spatafora J.W."/>
            <person name="Visel A."/>
            <person name="Grigoriev I.V."/>
        </authorList>
    </citation>
    <scope>NUCLEOTIDE SEQUENCE [LARGE SCALE GENOMIC DNA]</scope>
    <source>
        <strain evidence="17 18">JEL800</strain>
    </source>
</reference>
<evidence type="ECO:0000256" key="14">
    <source>
        <dbReference type="SAM" id="Phobius"/>
    </source>
</evidence>
<keyword evidence="4 13" id="KW-0679">Respiratory chain</keyword>
<organism evidence="17 18">
    <name type="scientific">Rhizoclosmatium globosum</name>
    <dbReference type="NCBI Taxonomy" id="329046"/>
    <lineage>
        <taxon>Eukaryota</taxon>
        <taxon>Fungi</taxon>
        <taxon>Fungi incertae sedis</taxon>
        <taxon>Chytridiomycota</taxon>
        <taxon>Chytridiomycota incertae sedis</taxon>
        <taxon>Chytridiomycetes</taxon>
        <taxon>Chytridiales</taxon>
        <taxon>Chytriomycetaceae</taxon>
        <taxon>Rhizoclosmatium</taxon>
    </lineage>
</organism>
<dbReference type="Gene3D" id="2.60.40.420">
    <property type="entry name" value="Cupredoxins - blue copper proteins"/>
    <property type="match status" value="1"/>
</dbReference>
<evidence type="ECO:0000256" key="13">
    <source>
        <dbReference type="RuleBase" id="RU000457"/>
    </source>
</evidence>
<comment type="similarity">
    <text evidence="2 13">Belongs to the cytochrome c oxidase subunit 2 family.</text>
</comment>
<keyword evidence="8 13" id="KW-0249">Electron transport</keyword>
<evidence type="ECO:0000256" key="11">
    <source>
        <dbReference type="ARBA" id="ARBA00023136"/>
    </source>
</evidence>
<comment type="caution">
    <text evidence="17">The sequence shown here is derived from an EMBL/GenBank/DDBJ whole genome shotgun (WGS) entry which is preliminary data.</text>
</comment>
<gene>
    <name evidence="17" type="ORF">BCR33DRAFT_671418</name>
</gene>
<feature type="transmembrane region" description="Helical" evidence="14">
    <location>
        <begin position="70"/>
        <end position="92"/>
    </location>
</feature>
<dbReference type="GO" id="GO:0005507">
    <property type="term" value="F:copper ion binding"/>
    <property type="evidence" value="ECO:0007669"/>
    <property type="project" value="InterPro"/>
</dbReference>
<evidence type="ECO:0000256" key="9">
    <source>
        <dbReference type="ARBA" id="ARBA00022989"/>
    </source>
</evidence>
<keyword evidence="13" id="KW-0496">Mitochondrion</keyword>
<dbReference type="InterPro" id="IPR002429">
    <property type="entry name" value="CcO_II-like_C"/>
</dbReference>
<keyword evidence="10 13" id="KW-0186">Copper</keyword>
<dbReference type="Pfam" id="PF00116">
    <property type="entry name" value="COX2"/>
    <property type="match status" value="1"/>
</dbReference>
<evidence type="ECO:0000256" key="5">
    <source>
        <dbReference type="ARBA" id="ARBA00022692"/>
    </source>
</evidence>
<keyword evidence="7" id="KW-1278">Translocase</keyword>
<dbReference type="PROSITE" id="PS50999">
    <property type="entry name" value="COX2_TM"/>
    <property type="match status" value="1"/>
</dbReference>
<dbReference type="SUPFAM" id="SSF81464">
    <property type="entry name" value="Cytochrome c oxidase subunit II-like, transmembrane region"/>
    <property type="match status" value="1"/>
</dbReference>
<evidence type="ECO:0000256" key="3">
    <source>
        <dbReference type="ARBA" id="ARBA00022448"/>
    </source>
</evidence>
<keyword evidence="6 13" id="KW-0479">Metal-binding</keyword>
<dbReference type="PANTHER" id="PTHR22888:SF9">
    <property type="entry name" value="CYTOCHROME C OXIDASE SUBUNIT 2"/>
    <property type="match status" value="1"/>
</dbReference>
<keyword evidence="5 13" id="KW-0812">Transmembrane</keyword>
<dbReference type="PANTHER" id="PTHR22888">
    <property type="entry name" value="CYTOCHROME C OXIDASE, SUBUNIT II"/>
    <property type="match status" value="1"/>
</dbReference>
<keyword evidence="11 13" id="KW-0472">Membrane</keyword>
<dbReference type="AlphaFoldDB" id="A0A1Y2AF40"/>
<dbReference type="PRINTS" id="PR01166">
    <property type="entry name" value="CYCOXIDASEII"/>
</dbReference>
<dbReference type="InterPro" id="IPR034210">
    <property type="entry name" value="CcO_II_C"/>
</dbReference>
<dbReference type="GO" id="GO:0006123">
    <property type="term" value="P:mitochondrial electron transport, cytochrome c to oxygen"/>
    <property type="evidence" value="ECO:0007669"/>
    <property type="project" value="EnsemblFungi"/>
</dbReference>
<comment type="function">
    <text evidence="13">Component of the cytochrome c oxidase, the last enzyme in the mitochondrial electron transport chain which drives oxidative phosphorylation. The respiratory chain contains 3 multisubunit complexes succinate dehydrogenase (complex II, CII), ubiquinol-cytochrome c oxidoreductase (cytochrome b-c1 complex, complex III, CIII) and cytochrome c oxidase (complex IV, CIV), that cooperate to transfer electrons derived from NADH and succinate to molecular oxygen, creating an electrochemical gradient over the inner membrane that drives transmembrane transport and the ATP synthase. Cytochrome c oxidase is the component of the respiratory chain that catalyzes the reduction of oxygen to water. Electrons originating from reduced cytochrome c in the intermembrane space (IMS) are transferred via the dinuclear copper A center (CU(A)) of subunit 2 and heme A of subunit 1 to the active site in subunit 1, a binuclear center (BNC) formed by heme A3 and copper B (CU(B)). The BNC reduces molecular oxygen to 2 water molecules using 4 electrons from cytochrome c in the IMS and 4 protons from the mitochondrial matrix.</text>
</comment>
<dbReference type="CDD" id="cd13912">
    <property type="entry name" value="CcO_II_C"/>
    <property type="match status" value="1"/>
</dbReference>
<evidence type="ECO:0000256" key="6">
    <source>
        <dbReference type="ARBA" id="ARBA00022723"/>
    </source>
</evidence>
<protein>
    <recommendedName>
        <fullName evidence="13">Cytochrome c oxidase subunit 2</fullName>
    </recommendedName>
</protein>
<dbReference type="PROSITE" id="PS00078">
    <property type="entry name" value="COX2"/>
    <property type="match status" value="1"/>
</dbReference>
<name>A0A1Y2AF40_9FUNG</name>
<dbReference type="GO" id="GO:0045277">
    <property type="term" value="C:respiratory chain complex IV"/>
    <property type="evidence" value="ECO:0007669"/>
    <property type="project" value="EnsemblFungi"/>
</dbReference>
<evidence type="ECO:0000256" key="7">
    <source>
        <dbReference type="ARBA" id="ARBA00022967"/>
    </source>
</evidence>
<evidence type="ECO:0000256" key="8">
    <source>
        <dbReference type="ARBA" id="ARBA00022982"/>
    </source>
</evidence>
<comment type="subcellular location">
    <subcellularLocation>
        <location evidence="1">Membrane</location>
        <topology evidence="1">Multi-pass membrane protein</topology>
    </subcellularLocation>
    <subcellularLocation>
        <location evidence="13">Mitochondrion inner membrane</location>
        <topology evidence="13">Multi-pass membrane protein</topology>
    </subcellularLocation>
</comment>
<dbReference type="InterPro" id="IPR045187">
    <property type="entry name" value="CcO_II"/>
</dbReference>
<keyword evidence="18" id="KW-1185">Reference proteome</keyword>
<accession>A0A1Y2AF40</accession>
<evidence type="ECO:0000313" key="17">
    <source>
        <dbReference type="EMBL" id="ORY21213.1"/>
    </source>
</evidence>
<evidence type="ECO:0000259" key="16">
    <source>
        <dbReference type="PROSITE" id="PS50999"/>
    </source>
</evidence>
<feature type="transmembrane region" description="Helical" evidence="14">
    <location>
        <begin position="34"/>
        <end position="50"/>
    </location>
</feature>
<evidence type="ECO:0000256" key="4">
    <source>
        <dbReference type="ARBA" id="ARBA00022660"/>
    </source>
</evidence>
<dbReference type="STRING" id="329046.A0A1Y2AF40"/>
<keyword evidence="9 14" id="KW-1133">Transmembrane helix</keyword>
<dbReference type="InterPro" id="IPR011759">
    <property type="entry name" value="Cyt_c_oxidase_su2_TM_dom"/>
</dbReference>
<evidence type="ECO:0000256" key="2">
    <source>
        <dbReference type="ARBA" id="ARBA00007866"/>
    </source>
</evidence>
<dbReference type="GO" id="GO:0005743">
    <property type="term" value="C:mitochondrial inner membrane"/>
    <property type="evidence" value="ECO:0007669"/>
    <property type="project" value="UniProtKB-SubCell"/>
</dbReference>
<feature type="domain" description="Cytochrome oxidase subunit II copper A binding" evidence="15">
    <location>
        <begin position="103"/>
        <end position="241"/>
    </location>
</feature>
<dbReference type="Proteomes" id="UP000193642">
    <property type="component" value="Unassembled WGS sequence"/>
</dbReference>
<evidence type="ECO:0000313" key="18">
    <source>
        <dbReference type="Proteomes" id="UP000193642"/>
    </source>
</evidence>
<evidence type="ECO:0000256" key="10">
    <source>
        <dbReference type="ARBA" id="ARBA00023008"/>
    </source>
</evidence>